<protein>
    <submittedName>
        <fullName evidence="3">Proline iminopeptidase</fullName>
    </submittedName>
</protein>
<keyword evidence="4" id="KW-1185">Reference proteome</keyword>
<feature type="domain" description="AB hydrolase-1" evidence="2">
    <location>
        <begin position="59"/>
        <end position="277"/>
    </location>
</feature>
<dbReference type="RefSeq" id="WP_052477310.1">
    <property type="nucleotide sequence ID" value="NZ_JARTHD010000011.1"/>
</dbReference>
<keyword evidence="1" id="KW-0378">Hydrolase</keyword>
<evidence type="ECO:0000313" key="4">
    <source>
        <dbReference type="Proteomes" id="UP000031982"/>
    </source>
</evidence>
<dbReference type="InterPro" id="IPR000073">
    <property type="entry name" value="AB_hydrolase_1"/>
</dbReference>
<dbReference type="SUPFAM" id="SSF53474">
    <property type="entry name" value="alpha/beta-Hydrolases"/>
    <property type="match status" value="1"/>
</dbReference>
<dbReference type="PANTHER" id="PTHR43798">
    <property type="entry name" value="MONOACYLGLYCEROL LIPASE"/>
    <property type="match status" value="1"/>
</dbReference>
<dbReference type="Gene3D" id="3.40.50.1820">
    <property type="entry name" value="alpha/beta hydrolase"/>
    <property type="match status" value="1"/>
</dbReference>
<organism evidence="3 4">
    <name type="scientific">Bacillus badius</name>
    <dbReference type="NCBI Taxonomy" id="1455"/>
    <lineage>
        <taxon>Bacteria</taxon>
        <taxon>Bacillati</taxon>
        <taxon>Bacillota</taxon>
        <taxon>Bacilli</taxon>
        <taxon>Bacillales</taxon>
        <taxon>Bacillaceae</taxon>
        <taxon>Pseudobacillus</taxon>
    </lineage>
</organism>
<name>A0ABR5AUZ1_BACBA</name>
<dbReference type="InterPro" id="IPR029058">
    <property type="entry name" value="AB_hydrolase_fold"/>
</dbReference>
<dbReference type="PANTHER" id="PTHR43798:SF31">
    <property type="entry name" value="AB HYDROLASE SUPERFAMILY PROTEIN YCLE"/>
    <property type="match status" value="1"/>
</dbReference>
<evidence type="ECO:0000259" key="2">
    <source>
        <dbReference type="Pfam" id="PF00561"/>
    </source>
</evidence>
<gene>
    <name evidence="3" type="ORF">SD77_4225</name>
</gene>
<reference evidence="3 4" key="1">
    <citation type="submission" date="2015-01" db="EMBL/GenBank/DDBJ databases">
        <title>Genome Assembly of Bacillus badius MTCC 1458.</title>
        <authorList>
            <person name="Verma A."/>
            <person name="Khatri I."/>
            <person name="Mual P."/>
            <person name="Subramanian S."/>
            <person name="Krishnamurthi S."/>
        </authorList>
    </citation>
    <scope>NUCLEOTIDE SEQUENCE [LARGE SCALE GENOMIC DNA]</scope>
    <source>
        <strain evidence="3 4">MTCC 1458</strain>
    </source>
</reference>
<evidence type="ECO:0000256" key="1">
    <source>
        <dbReference type="ARBA" id="ARBA00022801"/>
    </source>
</evidence>
<sequence>MFLIIYKGGGLALKKEIIKTNRGEFEIFVGGKGTIPICISHLYQEFLSGDEPFSNLIGQHYKVILVNLKNAGHTCKANSKKELTMEETVEDLESIREKLGYNTWAFAGHSTGGFLGLTYLNMYEEKLSEIILCGTAASNKINHSKNNLFNVENRKYRKDAAKIFFKMSFPLMSKKTKEEANKNFFQLCLYNKEKIEEYYKEIESIGINKSRMRAYSSEFRQYDVSEQIKNKSIPALILCGKYDVQCPVEFSEELHNLLPNSRLVIFEHSNHFPFIEEKEKFIIALQKFSTKNYVS</sequence>
<evidence type="ECO:0000313" key="3">
    <source>
        <dbReference type="EMBL" id="KIL78545.1"/>
    </source>
</evidence>
<proteinExistence type="predicted"/>
<dbReference type="EMBL" id="JXLP01000009">
    <property type="protein sequence ID" value="KIL78545.1"/>
    <property type="molecule type" value="Genomic_DNA"/>
</dbReference>
<accession>A0ABR5AUZ1</accession>
<dbReference type="Proteomes" id="UP000031982">
    <property type="component" value="Unassembled WGS sequence"/>
</dbReference>
<dbReference type="Pfam" id="PF00561">
    <property type="entry name" value="Abhydrolase_1"/>
    <property type="match status" value="1"/>
</dbReference>
<comment type="caution">
    <text evidence="3">The sequence shown here is derived from an EMBL/GenBank/DDBJ whole genome shotgun (WGS) entry which is preliminary data.</text>
</comment>
<dbReference type="InterPro" id="IPR050266">
    <property type="entry name" value="AB_hydrolase_sf"/>
</dbReference>